<dbReference type="PANTHER" id="PTHR46333:SF3">
    <property type="entry name" value="KYPHOSCOLIOSIS PEPTIDASE"/>
    <property type="match status" value="1"/>
</dbReference>
<dbReference type="OrthoDB" id="6129702at2759"/>
<evidence type="ECO:0000313" key="3">
    <source>
        <dbReference type="Proteomes" id="UP000694569"/>
    </source>
</evidence>
<dbReference type="SUPFAM" id="SSF54001">
    <property type="entry name" value="Cysteine proteinases"/>
    <property type="match status" value="1"/>
</dbReference>
<dbReference type="PANTHER" id="PTHR46333">
    <property type="entry name" value="CYTOKINESIS PROTEIN 3"/>
    <property type="match status" value="1"/>
</dbReference>
<dbReference type="GO" id="GO:0007528">
    <property type="term" value="P:neuromuscular junction development"/>
    <property type="evidence" value="ECO:0007669"/>
    <property type="project" value="TreeGrafter"/>
</dbReference>
<dbReference type="InterPro" id="IPR002931">
    <property type="entry name" value="Transglutaminase-like"/>
</dbReference>
<dbReference type="Pfam" id="PF23265">
    <property type="entry name" value="Ig-like_KY"/>
    <property type="match status" value="2"/>
</dbReference>
<dbReference type="Gene3D" id="3.10.620.30">
    <property type="match status" value="1"/>
</dbReference>
<dbReference type="Ensembl" id="ENSLLET00000013398.1">
    <property type="protein sequence ID" value="ENSLLEP00000012900.1"/>
    <property type="gene ID" value="ENSLLEG00000008129.1"/>
</dbReference>
<reference evidence="2" key="2">
    <citation type="submission" date="2025-09" db="UniProtKB">
        <authorList>
            <consortium name="Ensembl"/>
        </authorList>
    </citation>
    <scope>IDENTIFICATION</scope>
</reference>
<name>A0A8C5MEF2_9ANUR</name>
<dbReference type="GeneTree" id="ENSGT00390000002887"/>
<dbReference type="Pfam" id="PF01841">
    <property type="entry name" value="Transglut_core"/>
    <property type="match status" value="1"/>
</dbReference>
<dbReference type="Proteomes" id="UP000694569">
    <property type="component" value="Unplaced"/>
</dbReference>
<sequence>MFGCSFNYTWQLRLKELLRDGLTELEKTRVIWIWICHHIEYDTKALKNAALRTDNPEDILRMGRGVCAGYSSLFQRMCRIAGVQCKTVSGYGKGAGYTVGQKIAGETNHAWNMVYLEGTWHLLDSTWGAGTMNSGTDKFTFQYNEFYFLTHPALFIESHLPENADCQLLEPHVSKNHFKQMGLRESYFYSFGLLSSEPDKGIIETVNGKASITVESRQHMQFIFNLNKTENTGLVTYIENKTRFDVYPQKPGKHVLDIFANKSDSERAYTFVSSYIIDCKSVDTTIKFPKCLQAPNAPSWYTEKQGLFQPSHPHPIISTKDGCCAVSFTLKWDISVFCTLECDDLQMTSEMTQRHIFQSKKEERIEFKVRLPRSGTYVLNMNFKEENSENYTCGCSYLIVCTNPSVHWPVFPEDYTAWSEHHELVEPLDGILTKNKNVFFKLHVPGVTGLSVQGTNLFPLTLSDQGYWEGICDTGNCSELYVACAYKETPNTLHYMLKYQVQ</sequence>
<dbReference type="InterPro" id="IPR052557">
    <property type="entry name" value="CAP/Cytokinesis_protein"/>
</dbReference>
<protein>
    <recommendedName>
        <fullName evidence="1">Transglutaminase-like domain-containing protein</fullName>
    </recommendedName>
</protein>
<dbReference type="AlphaFoldDB" id="A0A8C5MEF2"/>
<proteinExistence type="predicted"/>
<reference evidence="2" key="1">
    <citation type="submission" date="2025-08" db="UniProtKB">
        <authorList>
            <consortium name="Ensembl"/>
        </authorList>
    </citation>
    <scope>IDENTIFICATION</scope>
</reference>
<evidence type="ECO:0000259" key="1">
    <source>
        <dbReference type="SMART" id="SM00460"/>
    </source>
</evidence>
<keyword evidence="3" id="KW-1185">Reference proteome</keyword>
<evidence type="ECO:0000313" key="2">
    <source>
        <dbReference type="Ensembl" id="ENSLLEP00000012900.1"/>
    </source>
</evidence>
<dbReference type="GO" id="GO:0007517">
    <property type="term" value="P:muscle organ development"/>
    <property type="evidence" value="ECO:0007669"/>
    <property type="project" value="TreeGrafter"/>
</dbReference>
<feature type="domain" description="Transglutaminase-like" evidence="1">
    <location>
        <begin position="59"/>
        <end position="127"/>
    </location>
</feature>
<dbReference type="InterPro" id="IPR038765">
    <property type="entry name" value="Papain-like_cys_pep_sf"/>
</dbReference>
<organism evidence="2 3">
    <name type="scientific">Leptobrachium leishanense</name>
    <name type="common">Leishan spiny toad</name>
    <dbReference type="NCBI Taxonomy" id="445787"/>
    <lineage>
        <taxon>Eukaryota</taxon>
        <taxon>Metazoa</taxon>
        <taxon>Chordata</taxon>
        <taxon>Craniata</taxon>
        <taxon>Vertebrata</taxon>
        <taxon>Euteleostomi</taxon>
        <taxon>Amphibia</taxon>
        <taxon>Batrachia</taxon>
        <taxon>Anura</taxon>
        <taxon>Pelobatoidea</taxon>
        <taxon>Megophryidae</taxon>
        <taxon>Leptobrachium</taxon>
    </lineage>
</organism>
<accession>A0A8C5MEF2</accession>
<dbReference type="SMART" id="SM00460">
    <property type="entry name" value="TGc"/>
    <property type="match status" value="1"/>
</dbReference>
<dbReference type="InterPro" id="IPR056564">
    <property type="entry name" value="Ig-like_KY"/>
</dbReference>
<dbReference type="GO" id="GO:0005737">
    <property type="term" value="C:cytoplasm"/>
    <property type="evidence" value="ECO:0007669"/>
    <property type="project" value="TreeGrafter"/>
</dbReference>